<proteinExistence type="predicted"/>
<dbReference type="EMBL" id="KZ155826">
    <property type="protein sequence ID" value="OUS44149.1"/>
    <property type="molecule type" value="Genomic_DNA"/>
</dbReference>
<dbReference type="Proteomes" id="UP000195557">
    <property type="component" value="Unassembled WGS sequence"/>
</dbReference>
<gene>
    <name evidence="1" type="ORF">BE221DRAFT_79579</name>
</gene>
<dbReference type="AlphaFoldDB" id="A0A1Y5I3R2"/>
<reference evidence="1" key="1">
    <citation type="submission" date="2017-04" db="EMBL/GenBank/DDBJ databases">
        <title>Population genomics of picophytoplankton unveils novel chromosome hypervariability.</title>
        <authorList>
            <consortium name="DOE Joint Genome Institute"/>
            <person name="Blanc-Mathieu R."/>
            <person name="Krasovec M."/>
            <person name="Hebrard M."/>
            <person name="Yau S."/>
            <person name="Desgranges E."/>
            <person name="Martin J."/>
            <person name="Schackwitz W."/>
            <person name="Kuo A."/>
            <person name="Salin G."/>
            <person name="Donnadieu C."/>
            <person name="Desdevises Y."/>
            <person name="Sanchez-Ferandin S."/>
            <person name="Moreau H."/>
            <person name="Rivals E."/>
            <person name="Grigoriev I.V."/>
            <person name="Grimsley N."/>
            <person name="Eyre-Walker A."/>
            <person name="Piganeau G."/>
        </authorList>
    </citation>
    <scope>NUCLEOTIDE SEQUENCE [LARGE SCALE GENOMIC DNA]</scope>
    <source>
        <strain evidence="1">RCC 1115</strain>
    </source>
</reference>
<evidence type="ECO:0000313" key="1">
    <source>
        <dbReference type="EMBL" id="OUS44149.1"/>
    </source>
</evidence>
<accession>A0A1Y5I3R2</accession>
<name>A0A1Y5I3R2_OSTTA</name>
<protein>
    <submittedName>
        <fullName evidence="1">Uncharacterized protein</fullName>
    </submittedName>
</protein>
<organism evidence="1">
    <name type="scientific">Ostreococcus tauri</name>
    <name type="common">Marine green alga</name>
    <dbReference type="NCBI Taxonomy" id="70448"/>
    <lineage>
        <taxon>Eukaryota</taxon>
        <taxon>Viridiplantae</taxon>
        <taxon>Chlorophyta</taxon>
        <taxon>Mamiellophyceae</taxon>
        <taxon>Mamiellales</taxon>
        <taxon>Bathycoccaceae</taxon>
        <taxon>Ostreococcus</taxon>
    </lineage>
</organism>
<sequence length="50" mass="5470">MRPLSDRTTLWILGFCASGTLVALTLAQSVRGERLRRENGRERVLGGGKA</sequence>